<evidence type="ECO:0000313" key="12">
    <source>
        <dbReference type="EMBL" id="MEO3992205.1"/>
    </source>
</evidence>
<keyword evidence="4" id="KW-1134">Transmembrane beta strand</keyword>
<evidence type="ECO:0000313" key="13">
    <source>
        <dbReference type="Proteomes" id="UP001444146"/>
    </source>
</evidence>
<evidence type="ECO:0000256" key="9">
    <source>
        <dbReference type="SAM" id="SignalP"/>
    </source>
</evidence>
<evidence type="ECO:0000256" key="4">
    <source>
        <dbReference type="ARBA" id="ARBA00022452"/>
    </source>
</evidence>
<evidence type="ECO:0000256" key="7">
    <source>
        <dbReference type="ARBA" id="ARBA00023136"/>
    </source>
</evidence>
<evidence type="ECO:0000256" key="5">
    <source>
        <dbReference type="ARBA" id="ARBA00022692"/>
    </source>
</evidence>
<dbReference type="InterPro" id="IPR043142">
    <property type="entry name" value="PapC-like_C_sf"/>
</dbReference>
<proteinExistence type="inferred from homology"/>
<evidence type="ECO:0000259" key="10">
    <source>
        <dbReference type="Pfam" id="PF13953"/>
    </source>
</evidence>
<comment type="similarity">
    <text evidence="2">Belongs to the fimbrial export usher family.</text>
</comment>
<evidence type="ECO:0000256" key="8">
    <source>
        <dbReference type="ARBA" id="ARBA00023237"/>
    </source>
</evidence>
<feature type="chain" id="PRO_5046553335" evidence="9">
    <location>
        <begin position="28"/>
        <end position="831"/>
    </location>
</feature>
<dbReference type="Gene3D" id="2.60.40.3110">
    <property type="match status" value="1"/>
</dbReference>
<dbReference type="Pfam" id="PF00577">
    <property type="entry name" value="Usher"/>
    <property type="match status" value="1"/>
</dbReference>
<keyword evidence="13" id="KW-1185">Reference proteome</keyword>
<keyword evidence="7" id="KW-0472">Membrane</keyword>
<accession>A0ABV0HQ49</accession>
<dbReference type="InterPro" id="IPR025949">
    <property type="entry name" value="PapC-like_C"/>
</dbReference>
<keyword evidence="8" id="KW-0998">Cell outer membrane</keyword>
<dbReference type="RefSeq" id="WP_347796430.1">
    <property type="nucleotide sequence ID" value="NZ_JAYMYY010000009.1"/>
</dbReference>
<dbReference type="Gene3D" id="2.60.40.2070">
    <property type="match status" value="1"/>
</dbReference>
<protein>
    <submittedName>
        <fullName evidence="12">Fimbria/pilus outer membrane usher protein</fullName>
    </submittedName>
</protein>
<dbReference type="InterPro" id="IPR000015">
    <property type="entry name" value="Fimb_usher"/>
</dbReference>
<dbReference type="PANTHER" id="PTHR30451:SF3">
    <property type="entry name" value="OUTER MEMBRANE USHER PROTEIN HTRE-RELATED"/>
    <property type="match status" value="1"/>
</dbReference>
<organism evidence="12 13">
    <name type="scientific">Pseudocitrobacter cyperus</name>
    <dbReference type="NCBI Taxonomy" id="3112843"/>
    <lineage>
        <taxon>Bacteria</taxon>
        <taxon>Pseudomonadati</taxon>
        <taxon>Pseudomonadota</taxon>
        <taxon>Gammaproteobacteria</taxon>
        <taxon>Enterobacterales</taxon>
        <taxon>Enterobacteriaceae</taxon>
        <taxon>Pseudocitrobacter</taxon>
    </lineage>
</organism>
<keyword evidence="5" id="KW-0812">Transmembrane</keyword>
<reference evidence="12 13" key="1">
    <citation type="submission" date="2024-01" db="EMBL/GenBank/DDBJ databases">
        <title>Pseudocitrobacter sp. Endophytic strain Cyp-38L.</title>
        <authorList>
            <person name="Amer M.A."/>
            <person name="Hamed S.M."/>
        </authorList>
    </citation>
    <scope>NUCLEOTIDE SEQUENCE [LARGE SCALE GENOMIC DNA]</scope>
    <source>
        <strain evidence="12 13">Cyp38S</strain>
    </source>
</reference>
<evidence type="ECO:0000256" key="2">
    <source>
        <dbReference type="ARBA" id="ARBA00008064"/>
    </source>
</evidence>
<dbReference type="EMBL" id="JAYMYY010000009">
    <property type="protein sequence ID" value="MEO3992205.1"/>
    <property type="molecule type" value="Genomic_DNA"/>
</dbReference>
<feature type="domain" description="PapC N-terminal" evidence="11">
    <location>
        <begin position="30"/>
        <end position="165"/>
    </location>
</feature>
<dbReference type="Pfam" id="PF13953">
    <property type="entry name" value="PapC_C"/>
    <property type="match status" value="1"/>
</dbReference>
<dbReference type="Gene3D" id="2.60.40.2610">
    <property type="entry name" value="Outer membrane usher protein FimD, plug domain"/>
    <property type="match status" value="1"/>
</dbReference>
<dbReference type="PANTHER" id="PTHR30451">
    <property type="entry name" value="OUTER MEMBRANE USHER PROTEIN"/>
    <property type="match status" value="1"/>
</dbReference>
<comment type="caution">
    <text evidence="12">The sequence shown here is derived from an EMBL/GenBank/DDBJ whole genome shotgun (WGS) entry which is preliminary data.</text>
</comment>
<dbReference type="SUPFAM" id="SSF141729">
    <property type="entry name" value="FimD N-terminal domain-like"/>
    <property type="match status" value="1"/>
</dbReference>
<dbReference type="InterPro" id="IPR042186">
    <property type="entry name" value="FimD_plug_dom"/>
</dbReference>
<gene>
    <name evidence="12" type="ORF">VSR74_20625</name>
</gene>
<dbReference type="Pfam" id="PF13954">
    <property type="entry name" value="PapC_N"/>
    <property type="match status" value="1"/>
</dbReference>
<sequence length="831" mass="93440">MKYKKFFHRGLLVNSIWAALYVGCSFAEDFNNSLLVGNSANMDWNNKAIVMTPGEYDFDVYINDDWKGKYSFIVENDNEGTLKIKTSDARLLDIRELEPVFDREQGEYINVDKILHGGSRSLKPGEMRVNLEVPQAYVTRTERNWVSPEKWDTGINGAYTNYNLSYYNFRGKTAGYTDSDNVYLSLNSGLNLLGWHLIDNSSYSRSSSGESGKWRNSTRYLERPFAAINAIVRLGDAYTSSEYFDSIRFRGLTVNKSQQMLPDSQRVYMPVVSGVATSAAVVRVLQDGNVIYQITVPPGPFAIRDLMPTGSRNELHVEVKNSGGQVETFIVPFSSMPGMLRPGSSDYRFNMGEVNMRNSKDNSKFVQYSYTYGVNNYTSLFAGLTLNNDYRSWLLGSTVSLPYVGSFSGSVEQARYQLPDADKQSGEKYSISWSKYFETKTNVTLASYYYRTEDYASFSDYIATRENLEQYGYLSTTRNSKQAFSASVSQTLPRDFGKLTLTGYWRDYWNNQRSNRQYNLTYSNNYKDVTYSLSLRRTEYTQSYYDTDYDGDQVSNLRKNKSADESVYFSVTIPMSIFDTHASVSSRTTIEKGKYASSDVSLSGEMKDVSYSMVLTNDNDAKSRSADLYASWDNSYSSLSAGMTEATDYRQLSLGASGNILVWPSGVLTSGSTGRNFVIIDAPGLNNAVVNGNTAVRTNSKGQALSTSAVAYRQNHYRLDPDGTQDSSVDLLGNIEYIAPYEGSITYLKYKTDTRKTFTLNIMRPGNDPLPFGAAVMDEHENPLGYVSQGSQVYLKADTLPKVLKVNISSKKHKQYCAVQAPAENSLNICR</sequence>
<name>A0ABV0HQ49_9ENTR</name>
<dbReference type="InterPro" id="IPR025885">
    <property type="entry name" value="PapC_N"/>
</dbReference>
<dbReference type="Proteomes" id="UP001444146">
    <property type="component" value="Unassembled WGS sequence"/>
</dbReference>
<feature type="domain" description="PapC-like C-terminal" evidence="10">
    <location>
        <begin position="760"/>
        <end position="820"/>
    </location>
</feature>
<evidence type="ECO:0000256" key="1">
    <source>
        <dbReference type="ARBA" id="ARBA00004571"/>
    </source>
</evidence>
<evidence type="ECO:0000256" key="6">
    <source>
        <dbReference type="ARBA" id="ARBA00022729"/>
    </source>
</evidence>
<dbReference type="InterPro" id="IPR037224">
    <property type="entry name" value="PapC_N_sf"/>
</dbReference>
<feature type="signal peptide" evidence="9">
    <location>
        <begin position="1"/>
        <end position="27"/>
    </location>
</feature>
<keyword evidence="3" id="KW-0813">Transport</keyword>
<comment type="subcellular location">
    <subcellularLocation>
        <location evidence="1">Cell outer membrane</location>
        <topology evidence="1">Multi-pass membrane protein</topology>
    </subcellularLocation>
</comment>
<evidence type="ECO:0000256" key="3">
    <source>
        <dbReference type="ARBA" id="ARBA00022448"/>
    </source>
</evidence>
<dbReference type="Gene3D" id="3.10.20.410">
    <property type="match status" value="1"/>
</dbReference>
<evidence type="ECO:0000259" key="11">
    <source>
        <dbReference type="Pfam" id="PF13954"/>
    </source>
</evidence>
<keyword evidence="6 9" id="KW-0732">Signal</keyword>